<evidence type="ECO:0000313" key="2">
    <source>
        <dbReference type="Proteomes" id="UP000283522"/>
    </source>
</evidence>
<dbReference type="OrthoDB" id="2989600at2"/>
<sequence>MNNRQLEFPSALSLQVIDLDRDCLRWAWKNGILVSPEQVESFRRQKINWFAAYLYPELEAERLKVLMRFFLCLFRIDDGMDNWTNEDSYLLLKALEKRGSWEGKPEFSSLRQHTLSLFRRISRWSNSEIWRKEWKENWILYLEGLGWELTLKAENKVPELNDYQQNRGFSSGVFLAFQLLRIDCYSPSCGMLKMEQLISRLITLSNDIGSFEKERRQGDFQNELILLEGIIGLDSAKRRVKKELERLKWQILGLGDYLTKHESDTKPWVESALLLAGGCQAWSEESIRYLSRINGTVKSH</sequence>
<reference evidence="1 2" key="1">
    <citation type="submission" date="2018-09" db="EMBL/GenBank/DDBJ databases">
        <authorList>
            <person name="Wang X."/>
            <person name="Du Z."/>
        </authorList>
    </citation>
    <scope>NUCLEOTIDE SEQUENCE [LARGE SCALE GENOMIC DNA]</scope>
    <source>
        <strain evidence="1 2">N3</strain>
    </source>
</reference>
<gene>
    <name evidence="1" type="ORF">D0X99_17005</name>
</gene>
<comment type="caution">
    <text evidence="1">The sequence shown here is derived from an EMBL/GenBank/DDBJ whole genome shotgun (WGS) entry which is preliminary data.</text>
</comment>
<dbReference type="Gene3D" id="1.10.600.10">
    <property type="entry name" value="Farnesyl Diphosphate Synthase"/>
    <property type="match status" value="1"/>
</dbReference>
<evidence type="ECO:0000313" key="1">
    <source>
        <dbReference type="EMBL" id="RIW13110.1"/>
    </source>
</evidence>
<dbReference type="RefSeq" id="WP_119479063.1">
    <property type="nucleotide sequence ID" value="NZ_QXML01000010.1"/>
</dbReference>
<name>A0A418PNC5_9BACT</name>
<dbReference type="EMBL" id="QXML01000010">
    <property type="protein sequence ID" value="RIW13110.1"/>
    <property type="molecule type" value="Genomic_DNA"/>
</dbReference>
<dbReference type="InterPro" id="IPR008949">
    <property type="entry name" value="Isoprenoid_synthase_dom_sf"/>
</dbReference>
<dbReference type="SUPFAM" id="SSF48576">
    <property type="entry name" value="Terpenoid synthases"/>
    <property type="match status" value="1"/>
</dbReference>
<organism evidence="1 2">
    <name type="scientific">Algoriphagus lacus</name>
    <dbReference type="NCBI Taxonomy" id="2056311"/>
    <lineage>
        <taxon>Bacteria</taxon>
        <taxon>Pseudomonadati</taxon>
        <taxon>Bacteroidota</taxon>
        <taxon>Cytophagia</taxon>
        <taxon>Cytophagales</taxon>
        <taxon>Cyclobacteriaceae</taxon>
        <taxon>Algoriphagus</taxon>
    </lineage>
</organism>
<dbReference type="Pfam" id="PF19086">
    <property type="entry name" value="Terpene_syn_C_2"/>
    <property type="match status" value="1"/>
</dbReference>
<dbReference type="AlphaFoldDB" id="A0A418PNC5"/>
<dbReference type="Proteomes" id="UP000283522">
    <property type="component" value="Unassembled WGS sequence"/>
</dbReference>
<keyword evidence="2" id="KW-1185">Reference proteome</keyword>
<evidence type="ECO:0008006" key="3">
    <source>
        <dbReference type="Google" id="ProtNLM"/>
    </source>
</evidence>
<accession>A0A418PNC5</accession>
<protein>
    <recommendedName>
        <fullName evidence="3">Terpene synthase</fullName>
    </recommendedName>
</protein>
<proteinExistence type="predicted"/>